<dbReference type="RefSeq" id="XP_007729816.1">
    <property type="nucleotide sequence ID" value="XM_007731626.1"/>
</dbReference>
<feature type="compositionally biased region" description="Polar residues" evidence="1">
    <location>
        <begin position="449"/>
        <end position="483"/>
    </location>
</feature>
<feature type="region of interest" description="Disordered" evidence="1">
    <location>
        <begin position="432"/>
        <end position="580"/>
    </location>
</feature>
<dbReference type="eggNOG" id="ENOG502RYBR">
    <property type="taxonomic scope" value="Eukaryota"/>
</dbReference>
<accession>W9YUK2</accession>
<gene>
    <name evidence="3" type="ORF">A1O3_01482</name>
</gene>
<dbReference type="EMBL" id="AMGY01000001">
    <property type="protein sequence ID" value="EXJ92926.1"/>
    <property type="molecule type" value="Genomic_DNA"/>
</dbReference>
<evidence type="ECO:0000256" key="2">
    <source>
        <dbReference type="SAM" id="Phobius"/>
    </source>
</evidence>
<feature type="compositionally biased region" description="Polar residues" evidence="1">
    <location>
        <begin position="507"/>
        <end position="517"/>
    </location>
</feature>
<proteinExistence type="predicted"/>
<evidence type="ECO:0000256" key="1">
    <source>
        <dbReference type="SAM" id="MobiDB-lite"/>
    </source>
</evidence>
<protein>
    <submittedName>
        <fullName evidence="3">Uncharacterized protein</fullName>
    </submittedName>
</protein>
<name>W9YUK2_9EURO</name>
<dbReference type="HOGENOM" id="CLU_020985_1_0_1"/>
<comment type="caution">
    <text evidence="3">The sequence shown here is derived from an EMBL/GenBank/DDBJ whole genome shotgun (WGS) entry which is preliminary data.</text>
</comment>
<keyword evidence="2" id="KW-0812">Transmembrane</keyword>
<evidence type="ECO:0000313" key="4">
    <source>
        <dbReference type="Proteomes" id="UP000019478"/>
    </source>
</evidence>
<sequence length="580" mass="61197">MPALSPALLGATLAGREAMATTANTTNEALHVVCAWPLSGALDMDVYGAFQLCSVGVLAAPVTARMSHTYSHATGSNIIFFWTGLILAGLLSLTVEFFRTDASDCLHDDSGGPISPSASKFQYNSQCGLTCTIELGPHSPLRGGSANNIYVIPAPDRLTFGTAVLLASACCIPAILSLISMWNKVLEINGKNRFSDRNKEDELDEPISGTNGATLKKMRAINSAISRFLEAVQIPMTGAAVLAIVITGERNFFSPQVLYQTEPIASIGQWAPIAGTALAVLGSLYVVLAVKWQAVKCEADPKAPVKQCTCGTEGHGLGLFPSLSITTAAGNAPVLHRGPSDGDGSALAQPVRSADEPPLDQDPQNDVLEGQDAGNRLKVANALNKIVRYIGTASHDRSDVWEWRNGLAGGYPLTPGEEFLDAGRVRKIIKHDSQGRRADGSVSPMHRAQSPSPRSLNGSMTSRNGLEGSSTTPRGASPQSPQSPDGVLPILSPTTSPTTEPGTVSTGRTLSESTVTRPHQRRDTLQVPPTSFHSPTRETYSGPSSANMPEGQTSPTIVISPSLDTRFPADGMFGEPRTLP</sequence>
<keyword evidence="2" id="KW-0472">Membrane</keyword>
<feature type="compositionally biased region" description="Low complexity" evidence="1">
    <location>
        <begin position="492"/>
        <end position="506"/>
    </location>
</feature>
<dbReference type="Proteomes" id="UP000019478">
    <property type="component" value="Unassembled WGS sequence"/>
</dbReference>
<evidence type="ECO:0000313" key="3">
    <source>
        <dbReference type="EMBL" id="EXJ92926.1"/>
    </source>
</evidence>
<feature type="compositionally biased region" description="Polar residues" evidence="1">
    <location>
        <begin position="527"/>
        <end position="563"/>
    </location>
</feature>
<feature type="transmembrane region" description="Helical" evidence="2">
    <location>
        <begin position="160"/>
        <end position="183"/>
    </location>
</feature>
<feature type="region of interest" description="Disordered" evidence="1">
    <location>
        <begin position="331"/>
        <end position="373"/>
    </location>
</feature>
<organism evidence="3 4">
    <name type="scientific">Capronia epimyces CBS 606.96</name>
    <dbReference type="NCBI Taxonomy" id="1182542"/>
    <lineage>
        <taxon>Eukaryota</taxon>
        <taxon>Fungi</taxon>
        <taxon>Dikarya</taxon>
        <taxon>Ascomycota</taxon>
        <taxon>Pezizomycotina</taxon>
        <taxon>Eurotiomycetes</taxon>
        <taxon>Chaetothyriomycetidae</taxon>
        <taxon>Chaetothyriales</taxon>
        <taxon>Herpotrichiellaceae</taxon>
        <taxon>Capronia</taxon>
    </lineage>
</organism>
<feature type="transmembrane region" description="Helical" evidence="2">
    <location>
        <begin position="267"/>
        <end position="288"/>
    </location>
</feature>
<dbReference type="AlphaFoldDB" id="W9YUK2"/>
<feature type="transmembrane region" description="Helical" evidence="2">
    <location>
        <begin position="46"/>
        <end position="66"/>
    </location>
</feature>
<keyword evidence="2" id="KW-1133">Transmembrane helix</keyword>
<dbReference type="GeneID" id="19165616"/>
<dbReference type="STRING" id="1182542.W9YUK2"/>
<dbReference type="OrthoDB" id="4120974at2759"/>
<feature type="transmembrane region" description="Helical" evidence="2">
    <location>
        <begin position="78"/>
        <end position="98"/>
    </location>
</feature>
<feature type="transmembrane region" description="Helical" evidence="2">
    <location>
        <begin position="228"/>
        <end position="247"/>
    </location>
</feature>
<keyword evidence="4" id="KW-1185">Reference proteome</keyword>
<reference evidence="3 4" key="1">
    <citation type="submission" date="2013-03" db="EMBL/GenBank/DDBJ databases">
        <title>The Genome Sequence of Capronia epimyces CBS 606.96.</title>
        <authorList>
            <consortium name="The Broad Institute Genomics Platform"/>
            <person name="Cuomo C."/>
            <person name="de Hoog S."/>
            <person name="Gorbushina A."/>
            <person name="Walker B."/>
            <person name="Young S.K."/>
            <person name="Zeng Q."/>
            <person name="Gargeya S."/>
            <person name="Fitzgerald M."/>
            <person name="Haas B."/>
            <person name="Abouelleil A."/>
            <person name="Allen A.W."/>
            <person name="Alvarado L."/>
            <person name="Arachchi H.M."/>
            <person name="Berlin A.M."/>
            <person name="Chapman S.B."/>
            <person name="Gainer-Dewar J."/>
            <person name="Goldberg J."/>
            <person name="Griggs A."/>
            <person name="Gujja S."/>
            <person name="Hansen M."/>
            <person name="Howarth C."/>
            <person name="Imamovic A."/>
            <person name="Ireland A."/>
            <person name="Larimer J."/>
            <person name="McCowan C."/>
            <person name="Murphy C."/>
            <person name="Pearson M."/>
            <person name="Poon T.W."/>
            <person name="Priest M."/>
            <person name="Roberts A."/>
            <person name="Saif S."/>
            <person name="Shea T."/>
            <person name="Sisk P."/>
            <person name="Sykes S."/>
            <person name="Wortman J."/>
            <person name="Nusbaum C."/>
            <person name="Birren B."/>
        </authorList>
    </citation>
    <scope>NUCLEOTIDE SEQUENCE [LARGE SCALE GENOMIC DNA]</scope>
    <source>
        <strain evidence="3 4">CBS 606.96</strain>
    </source>
</reference>